<dbReference type="OrthoDB" id="5525128at2"/>
<proteinExistence type="predicted"/>
<protein>
    <submittedName>
        <fullName evidence="1">Uncharacterized protein</fullName>
    </submittedName>
</protein>
<reference evidence="1 2" key="1">
    <citation type="submission" date="2018-05" db="EMBL/GenBank/DDBJ databases">
        <title>Genomic Encyclopedia of Type Strains, Phase IV (KMG-IV): sequencing the most valuable type-strain genomes for metagenomic binning, comparative biology and taxonomic classification.</title>
        <authorList>
            <person name="Goeker M."/>
        </authorList>
    </citation>
    <scope>NUCLEOTIDE SEQUENCE [LARGE SCALE GENOMIC DNA]</scope>
    <source>
        <strain evidence="1 2">DSM 16097</strain>
    </source>
</reference>
<name>A0A316GNN0_9RHOB</name>
<organism evidence="1 2">
    <name type="scientific">Roseicyclus mahoneyensis</name>
    <dbReference type="NCBI Taxonomy" id="164332"/>
    <lineage>
        <taxon>Bacteria</taxon>
        <taxon>Pseudomonadati</taxon>
        <taxon>Pseudomonadota</taxon>
        <taxon>Alphaproteobacteria</taxon>
        <taxon>Rhodobacterales</taxon>
        <taxon>Roseobacteraceae</taxon>
        <taxon>Roseicyclus</taxon>
    </lineage>
</organism>
<keyword evidence="2" id="KW-1185">Reference proteome</keyword>
<dbReference type="EMBL" id="QGGW01000001">
    <property type="protein sequence ID" value="PWK62655.1"/>
    <property type="molecule type" value="Genomic_DNA"/>
</dbReference>
<gene>
    <name evidence="1" type="ORF">C7455_101685</name>
</gene>
<evidence type="ECO:0000313" key="1">
    <source>
        <dbReference type="EMBL" id="PWK62655.1"/>
    </source>
</evidence>
<dbReference type="Proteomes" id="UP000245708">
    <property type="component" value="Unassembled WGS sequence"/>
</dbReference>
<dbReference type="RefSeq" id="WP_109665408.1">
    <property type="nucleotide sequence ID" value="NZ_QGGW01000001.1"/>
</dbReference>
<comment type="caution">
    <text evidence="1">The sequence shown here is derived from an EMBL/GenBank/DDBJ whole genome shotgun (WGS) entry which is preliminary data.</text>
</comment>
<evidence type="ECO:0000313" key="2">
    <source>
        <dbReference type="Proteomes" id="UP000245708"/>
    </source>
</evidence>
<sequence>MTGILHRFIQDERGAVTVDWTALSSAAVAMALATVAVLNDGISTMVSRMDAELRNQQMSDNYIGFTPTHFEPAFALGFTTASYAEDLFEIANQMMNQDIIDAMAIGIEAIENGTLSQDDAVTLIALASVARQRNIIDAQIFDYYFGTADSTGVMYDLF</sequence>
<dbReference type="AlphaFoldDB" id="A0A316GNN0"/>
<accession>A0A316GNN0</accession>